<feature type="domain" description="Bacillithiol biosynthesis BshC C-terminal coiled-coil" evidence="4">
    <location>
        <begin position="383"/>
        <end position="541"/>
    </location>
</feature>
<evidence type="ECO:0000313" key="6">
    <source>
        <dbReference type="Proteomes" id="UP000823485"/>
    </source>
</evidence>
<comment type="caution">
    <text evidence="5">The sequence shown here is derived from an EMBL/GenBank/DDBJ whole genome shotgun (WGS) entry which is preliminary data.</text>
</comment>
<keyword evidence="6" id="KW-1185">Reference proteome</keyword>
<evidence type="ECO:0000259" key="3">
    <source>
        <dbReference type="Pfam" id="PF10079"/>
    </source>
</evidence>
<dbReference type="EC" id="6.-.-.-" evidence="2"/>
<keyword evidence="1 2" id="KW-0436">Ligase</keyword>
<proteinExistence type="inferred from homology"/>
<comment type="similarity">
    <text evidence="2">Belongs to the BshC family.</text>
</comment>
<dbReference type="NCBIfam" id="TIGR03998">
    <property type="entry name" value="thiol_BshC"/>
    <property type="match status" value="1"/>
</dbReference>
<dbReference type="Pfam" id="PF10079">
    <property type="entry name" value="Rossmann-like_BshC"/>
    <property type="match status" value="1"/>
</dbReference>
<feature type="domain" description="Bacillithiol biosynthesis BshC N-terminal Rossmann-like" evidence="3">
    <location>
        <begin position="1"/>
        <end position="381"/>
    </location>
</feature>
<evidence type="ECO:0000313" key="5">
    <source>
        <dbReference type="EMBL" id="MBM7715571.1"/>
    </source>
</evidence>
<organism evidence="5 6">
    <name type="scientific">Siminovitchia thermophila</name>
    <dbReference type="NCBI Taxonomy" id="1245522"/>
    <lineage>
        <taxon>Bacteria</taxon>
        <taxon>Bacillati</taxon>
        <taxon>Bacillota</taxon>
        <taxon>Bacilli</taxon>
        <taxon>Bacillales</taxon>
        <taxon>Bacillaceae</taxon>
        <taxon>Siminovitchia</taxon>
    </lineage>
</organism>
<dbReference type="RefSeq" id="WP_077111820.1">
    <property type="nucleotide sequence ID" value="NZ_JAFBFH010000016.1"/>
</dbReference>
<protein>
    <recommendedName>
        <fullName evidence="2">Putative cysteine ligase BshC</fullName>
        <ecNumber evidence="2">6.-.-.-</ecNumber>
    </recommendedName>
</protein>
<dbReference type="Pfam" id="PF24850">
    <property type="entry name" value="CC_BshC"/>
    <property type="match status" value="1"/>
</dbReference>
<dbReference type="PIRSF" id="PIRSF012535">
    <property type="entry name" value="UCP012535"/>
    <property type="match status" value="1"/>
</dbReference>
<name>A0ABS2R7D8_9BACI</name>
<dbReference type="InterPro" id="IPR011199">
    <property type="entry name" value="Bacillithiol_biosynth_BshC"/>
</dbReference>
<gene>
    <name evidence="2" type="primary">bshC</name>
    <name evidence="5" type="ORF">JOC94_002560</name>
</gene>
<dbReference type="Proteomes" id="UP000823485">
    <property type="component" value="Unassembled WGS sequence"/>
</dbReference>
<evidence type="ECO:0000256" key="2">
    <source>
        <dbReference type="HAMAP-Rule" id="MF_01867"/>
    </source>
</evidence>
<evidence type="ECO:0000259" key="4">
    <source>
        <dbReference type="Pfam" id="PF24850"/>
    </source>
</evidence>
<dbReference type="EMBL" id="JAFBFH010000016">
    <property type="protein sequence ID" value="MBM7715571.1"/>
    <property type="molecule type" value="Genomic_DNA"/>
</dbReference>
<sequence length="542" mass="63133">MELQSTVVPATNRFASLYIENRENIQEFFHYDITKNGIFRQRYRDVLERHFDRASLAACIEKYMSRFPKSDATGLALEKLRDQRSVVVIGGQQAGLLTGPLYTIHKIISIIKLAEQQEKELGIPVVPVFWAAGEDHDYQEINHLYVREKQTLKKITYPQQMTSKKMASHIEFDKGVMKSWIRQVFSMMGEKPHTNEILPFLDEAVHHSDTVVDFFTYIILSLFKDYGLLVIDSADPSLRELEKPYFSKLIERNQAITEAVLSRQTIMEQKGFEKAIDMDENAANLFMNTDVGRELLLYDPADQVFISKGGSIVMTEEQLRQHLHDHPESFSNNVVTRPLMQEWLFPTLAFIAGPGEIAYWGELQTAFETVGMEMPPIVPRLHVTLLNRAVEKDLEDLELSLEKVLQHGCKEEREQFLKHIQDKQLAVLVQQTKESLQEHYQKIRTHIYEVDRGHTRLADTNLAFHLQQLDFLQRKVEESVIKRHEAILNKYLNVELMLRPAGHPQERAWNIFYFLNEYGRHFIHSLANKPYEFDGKHKVVRI</sequence>
<dbReference type="InterPro" id="IPR055399">
    <property type="entry name" value="CC_BshC"/>
</dbReference>
<dbReference type="HAMAP" id="MF_01867">
    <property type="entry name" value="BshC"/>
    <property type="match status" value="1"/>
</dbReference>
<reference evidence="5 6" key="1">
    <citation type="submission" date="2021-01" db="EMBL/GenBank/DDBJ databases">
        <title>Genomic Encyclopedia of Type Strains, Phase IV (KMG-IV): sequencing the most valuable type-strain genomes for metagenomic binning, comparative biology and taxonomic classification.</title>
        <authorList>
            <person name="Goeker M."/>
        </authorList>
    </citation>
    <scope>NUCLEOTIDE SEQUENCE [LARGE SCALE GENOMIC DNA]</scope>
    <source>
        <strain evidence="5 6">DSM 105453</strain>
    </source>
</reference>
<evidence type="ECO:0000256" key="1">
    <source>
        <dbReference type="ARBA" id="ARBA00022598"/>
    </source>
</evidence>
<dbReference type="InterPro" id="IPR055398">
    <property type="entry name" value="Rossmann-like_BshC"/>
</dbReference>
<accession>A0ABS2R7D8</accession>
<comment type="function">
    <text evidence="2">Involved in bacillithiol (BSH) biosynthesis. May catalyze the last step of the pathway, the addition of cysteine to glucosamine malate (GlcN-Mal) to generate BSH.</text>
</comment>